<dbReference type="Proteomes" id="UP000249464">
    <property type="component" value="Unassembled WGS sequence"/>
</dbReference>
<reference evidence="1 2" key="1">
    <citation type="submission" date="2016-11" db="EMBL/GenBank/DDBJ databases">
        <authorList>
            <person name="Jaros S."/>
            <person name="Januszkiewicz K."/>
            <person name="Wedrychowicz H."/>
        </authorList>
    </citation>
    <scope>NUCLEOTIDE SEQUENCE [LARGE SCALE GENOMIC DNA]</scope>
</reference>
<organism evidence="1 2">
    <name type="scientific">Microbotryum silenes-dioicae</name>
    <dbReference type="NCBI Taxonomy" id="796604"/>
    <lineage>
        <taxon>Eukaryota</taxon>
        <taxon>Fungi</taxon>
        <taxon>Dikarya</taxon>
        <taxon>Basidiomycota</taxon>
        <taxon>Pucciniomycotina</taxon>
        <taxon>Microbotryomycetes</taxon>
        <taxon>Microbotryales</taxon>
        <taxon>Microbotryaceae</taxon>
        <taxon>Microbotryum</taxon>
    </lineage>
</organism>
<dbReference type="EMBL" id="FQNC01000017">
    <property type="protein sequence ID" value="SGY20282.1"/>
    <property type="molecule type" value="Genomic_DNA"/>
</dbReference>
<evidence type="ECO:0000313" key="1">
    <source>
        <dbReference type="EMBL" id="SGY20282.1"/>
    </source>
</evidence>
<name>A0A2X0LZ13_9BASI</name>
<proteinExistence type="predicted"/>
<dbReference type="AlphaFoldDB" id="A0A2X0LZ13"/>
<evidence type="ECO:0000313" key="2">
    <source>
        <dbReference type="Proteomes" id="UP000249464"/>
    </source>
</evidence>
<accession>A0A2X0LZ13</accession>
<protein>
    <submittedName>
        <fullName evidence="1">BQ5605_C017g08565 protein</fullName>
    </submittedName>
</protein>
<gene>
    <name evidence="1" type="primary">BQ5605_C017g08565</name>
    <name evidence="1" type="ORF">BQ5605_C017G08565</name>
</gene>
<keyword evidence="2" id="KW-1185">Reference proteome</keyword>
<sequence length="69" mass="7432">MRPPAKSGVLRLGSTGLGMSPEVEDYFGTMEWARGVGPSVAKLGGWWTCPIATWKAIEAFVVGPLKEPR</sequence>